<feature type="region of interest" description="Disordered" evidence="1">
    <location>
        <begin position="33"/>
        <end position="68"/>
    </location>
</feature>
<feature type="compositionally biased region" description="Polar residues" evidence="1">
    <location>
        <begin position="58"/>
        <end position="68"/>
    </location>
</feature>
<dbReference type="Proteomes" id="UP000324222">
    <property type="component" value="Unassembled WGS sequence"/>
</dbReference>
<comment type="caution">
    <text evidence="2">The sequence shown here is derived from an EMBL/GenBank/DDBJ whole genome shotgun (WGS) entry which is preliminary data.</text>
</comment>
<evidence type="ECO:0000256" key="1">
    <source>
        <dbReference type="SAM" id="MobiDB-lite"/>
    </source>
</evidence>
<reference evidence="2 3" key="1">
    <citation type="submission" date="2019-05" db="EMBL/GenBank/DDBJ databases">
        <title>Another draft genome of Portunus trituberculatus and its Hox gene families provides insights of decapod evolution.</title>
        <authorList>
            <person name="Jeong J.-H."/>
            <person name="Song I."/>
            <person name="Kim S."/>
            <person name="Choi T."/>
            <person name="Kim D."/>
            <person name="Ryu S."/>
            <person name="Kim W."/>
        </authorList>
    </citation>
    <scope>NUCLEOTIDE SEQUENCE [LARGE SCALE GENOMIC DNA]</scope>
    <source>
        <tissue evidence="2">Muscle</tissue>
    </source>
</reference>
<name>A0A5B7IYF9_PORTR</name>
<evidence type="ECO:0000313" key="2">
    <source>
        <dbReference type="EMBL" id="MPC86477.1"/>
    </source>
</evidence>
<protein>
    <submittedName>
        <fullName evidence="2">Uncharacterized protein</fullName>
    </submittedName>
</protein>
<dbReference type="EMBL" id="VSRR010071581">
    <property type="protein sequence ID" value="MPC86477.1"/>
    <property type="molecule type" value="Genomic_DNA"/>
</dbReference>
<dbReference type="AlphaFoldDB" id="A0A5B7IYF9"/>
<accession>A0A5B7IYF9</accession>
<sequence>MRNSNTTTTITPAARLPPPTLYITTSKLSPFTIPLPPDPLKQPWNTHLPPGHPKHTENFQTPGITPNL</sequence>
<proteinExistence type="predicted"/>
<keyword evidence="3" id="KW-1185">Reference proteome</keyword>
<evidence type="ECO:0000313" key="3">
    <source>
        <dbReference type="Proteomes" id="UP000324222"/>
    </source>
</evidence>
<gene>
    <name evidence="2" type="ORF">E2C01_081307</name>
</gene>
<organism evidence="2 3">
    <name type="scientific">Portunus trituberculatus</name>
    <name type="common">Swimming crab</name>
    <name type="synonym">Neptunus trituberculatus</name>
    <dbReference type="NCBI Taxonomy" id="210409"/>
    <lineage>
        <taxon>Eukaryota</taxon>
        <taxon>Metazoa</taxon>
        <taxon>Ecdysozoa</taxon>
        <taxon>Arthropoda</taxon>
        <taxon>Crustacea</taxon>
        <taxon>Multicrustacea</taxon>
        <taxon>Malacostraca</taxon>
        <taxon>Eumalacostraca</taxon>
        <taxon>Eucarida</taxon>
        <taxon>Decapoda</taxon>
        <taxon>Pleocyemata</taxon>
        <taxon>Brachyura</taxon>
        <taxon>Eubrachyura</taxon>
        <taxon>Portunoidea</taxon>
        <taxon>Portunidae</taxon>
        <taxon>Portuninae</taxon>
        <taxon>Portunus</taxon>
    </lineage>
</organism>